<evidence type="ECO:0000256" key="1">
    <source>
        <dbReference type="SAM" id="SignalP"/>
    </source>
</evidence>
<evidence type="ECO:0000313" key="2">
    <source>
        <dbReference type="EMBL" id="MBH5321867.1"/>
    </source>
</evidence>
<gene>
    <name evidence="2" type="ORF">I5L03_04645</name>
</gene>
<dbReference type="RefSeq" id="WP_197920510.1">
    <property type="nucleotide sequence ID" value="NZ_CAWPTA010000006.1"/>
</dbReference>
<proteinExistence type="predicted"/>
<dbReference type="Gene3D" id="3.30.1380.10">
    <property type="match status" value="1"/>
</dbReference>
<dbReference type="EMBL" id="JAEANY010000001">
    <property type="protein sequence ID" value="MBH5321867.1"/>
    <property type="molecule type" value="Genomic_DNA"/>
</dbReference>
<dbReference type="SUPFAM" id="SSF55166">
    <property type="entry name" value="Hedgehog/DD-peptidase"/>
    <property type="match status" value="1"/>
</dbReference>
<feature type="chain" id="PRO_5045362241" description="Peptidase M15A C-terminal domain-containing protein" evidence="1">
    <location>
        <begin position="17"/>
        <end position="200"/>
    </location>
</feature>
<comment type="caution">
    <text evidence="2">The sequence shown here is derived from an EMBL/GenBank/DDBJ whole genome shotgun (WGS) entry which is preliminary data.</text>
</comment>
<accession>A0ABS0N2C5</accession>
<reference evidence="2 3" key="1">
    <citation type="submission" date="2020-11" db="EMBL/GenBank/DDBJ databases">
        <title>Erythrobacter sediminis sp. nov., a marine bacterium from a tidal flat of Garorim Bay.</title>
        <authorList>
            <person name="Kim D."/>
            <person name="Yoo Y."/>
            <person name="Kim J.-J."/>
        </authorList>
    </citation>
    <scope>NUCLEOTIDE SEQUENCE [LARGE SCALE GENOMIC DNA]</scope>
    <source>
        <strain evidence="2 3">JGD-13</strain>
    </source>
</reference>
<dbReference type="InterPro" id="IPR009045">
    <property type="entry name" value="Zn_M74/Hedgehog-like"/>
</dbReference>
<dbReference type="Proteomes" id="UP000602442">
    <property type="component" value="Unassembled WGS sequence"/>
</dbReference>
<sequence length="200" mass="21875">MAGLCLLAIGSPAAQAQSVAPGQAKADYLAWLAQSPENREDVRAFRTFLIDREVKDILPTWQLVRTSSSWRECSAERFEVAPVKQWANIVDTLAFVKREVQPAIGEVEALSAYRNEDLNTCSGGRPASAHRMFFAMDLKPVDDVDRSELIAKLCAAHSASGAEYSTGLGFYSGVRFHVDSSGFRKWGSDGRGSSSPCNRI</sequence>
<evidence type="ECO:0008006" key="4">
    <source>
        <dbReference type="Google" id="ProtNLM"/>
    </source>
</evidence>
<keyword evidence="3" id="KW-1185">Reference proteome</keyword>
<name>A0ABS0N2C5_9SPHN</name>
<feature type="signal peptide" evidence="1">
    <location>
        <begin position="1"/>
        <end position="16"/>
    </location>
</feature>
<keyword evidence="1" id="KW-0732">Signal</keyword>
<organism evidence="2 3">
    <name type="scientific">Aurantiacibacter sediminis</name>
    <dbReference type="NCBI Taxonomy" id="2793064"/>
    <lineage>
        <taxon>Bacteria</taxon>
        <taxon>Pseudomonadati</taxon>
        <taxon>Pseudomonadota</taxon>
        <taxon>Alphaproteobacteria</taxon>
        <taxon>Sphingomonadales</taxon>
        <taxon>Erythrobacteraceae</taxon>
        <taxon>Aurantiacibacter</taxon>
    </lineage>
</organism>
<evidence type="ECO:0000313" key="3">
    <source>
        <dbReference type="Proteomes" id="UP000602442"/>
    </source>
</evidence>
<protein>
    <recommendedName>
        <fullName evidence="4">Peptidase M15A C-terminal domain-containing protein</fullName>
    </recommendedName>
</protein>